<dbReference type="AlphaFoldDB" id="A0A9Q0BMX8"/>
<reference evidence="1" key="1">
    <citation type="journal article" date="2023" name="Genome Biol. Evol.">
        <title>Long-read-based Genome Assembly of Drosophila gunungcola Reveals Fewer Chemosensory Genes in Flower-breeding Species.</title>
        <authorList>
            <person name="Negi A."/>
            <person name="Liao B.Y."/>
            <person name="Yeh S.D."/>
        </authorList>
    </citation>
    <scope>NUCLEOTIDE SEQUENCE</scope>
    <source>
        <strain evidence="1">Sukarami</strain>
    </source>
</reference>
<comment type="caution">
    <text evidence="1">The sequence shown here is derived from an EMBL/GenBank/DDBJ whole genome shotgun (WGS) entry which is preliminary data.</text>
</comment>
<evidence type="ECO:0000313" key="1">
    <source>
        <dbReference type="EMBL" id="KAI8037746.1"/>
    </source>
</evidence>
<dbReference type="Proteomes" id="UP001059596">
    <property type="component" value="Unassembled WGS sequence"/>
</dbReference>
<protein>
    <submittedName>
        <fullName evidence="1">Uncharacterized protein</fullName>
    </submittedName>
</protein>
<keyword evidence="2" id="KW-1185">Reference proteome</keyword>
<dbReference type="EMBL" id="JAMKOV010000010">
    <property type="protein sequence ID" value="KAI8037746.1"/>
    <property type="molecule type" value="Genomic_DNA"/>
</dbReference>
<accession>A0A9Q0BMX8</accession>
<proteinExistence type="predicted"/>
<feature type="non-terminal residue" evidence="1">
    <location>
        <position position="83"/>
    </location>
</feature>
<name>A0A9Q0BMX8_9MUSC</name>
<organism evidence="1 2">
    <name type="scientific">Drosophila gunungcola</name>
    <name type="common">fruit fly</name>
    <dbReference type="NCBI Taxonomy" id="103775"/>
    <lineage>
        <taxon>Eukaryota</taxon>
        <taxon>Metazoa</taxon>
        <taxon>Ecdysozoa</taxon>
        <taxon>Arthropoda</taxon>
        <taxon>Hexapoda</taxon>
        <taxon>Insecta</taxon>
        <taxon>Pterygota</taxon>
        <taxon>Neoptera</taxon>
        <taxon>Endopterygota</taxon>
        <taxon>Diptera</taxon>
        <taxon>Brachycera</taxon>
        <taxon>Muscomorpha</taxon>
        <taxon>Ephydroidea</taxon>
        <taxon>Drosophilidae</taxon>
        <taxon>Drosophila</taxon>
        <taxon>Sophophora</taxon>
    </lineage>
</organism>
<evidence type="ECO:0000313" key="2">
    <source>
        <dbReference type="Proteomes" id="UP001059596"/>
    </source>
</evidence>
<gene>
    <name evidence="1" type="ORF">M5D96_009246</name>
</gene>
<sequence>TSREVETRDQRPEDRVISPIPNINQVTQFRADTAAAASENHFLSGHQVLAGAFNIDPVPFAIKRKFNFEFIKIQNAEHQQTRR</sequence>